<accession>A0A0C2GUI5</accession>
<feature type="transmembrane region" description="Helical" evidence="12">
    <location>
        <begin position="34"/>
        <end position="56"/>
    </location>
</feature>
<keyword evidence="6" id="KW-0303">Gap junction</keyword>
<dbReference type="OrthoDB" id="5801155at2759"/>
<evidence type="ECO:0000256" key="8">
    <source>
        <dbReference type="ARBA" id="ARBA00022989"/>
    </source>
</evidence>
<organism evidence="13 14">
    <name type="scientific">Ancylostoma duodenale</name>
    <dbReference type="NCBI Taxonomy" id="51022"/>
    <lineage>
        <taxon>Eukaryota</taxon>
        <taxon>Metazoa</taxon>
        <taxon>Ecdysozoa</taxon>
        <taxon>Nematoda</taxon>
        <taxon>Chromadorea</taxon>
        <taxon>Rhabditida</taxon>
        <taxon>Rhabditina</taxon>
        <taxon>Rhabditomorpha</taxon>
        <taxon>Strongyloidea</taxon>
        <taxon>Ancylostomatidae</taxon>
        <taxon>Ancylostomatinae</taxon>
        <taxon>Ancylostoma</taxon>
    </lineage>
</organism>
<keyword evidence="3" id="KW-0813">Transport</keyword>
<gene>
    <name evidence="13" type="ORF">ANCDUO_07064</name>
</gene>
<dbReference type="GO" id="GO:0005886">
    <property type="term" value="C:plasma membrane"/>
    <property type="evidence" value="ECO:0007669"/>
    <property type="project" value="UniProtKB-SubCell"/>
</dbReference>
<evidence type="ECO:0000256" key="7">
    <source>
        <dbReference type="ARBA" id="ARBA00022949"/>
    </source>
</evidence>
<keyword evidence="9" id="KW-0406">Ion transport</keyword>
<name>A0A0C2GUI5_9BILA</name>
<evidence type="ECO:0000256" key="5">
    <source>
        <dbReference type="ARBA" id="ARBA00022692"/>
    </source>
</evidence>
<evidence type="ECO:0000256" key="11">
    <source>
        <dbReference type="ARBA" id="ARBA00023303"/>
    </source>
</evidence>
<keyword evidence="5 12" id="KW-0812">Transmembrane</keyword>
<proteinExistence type="predicted"/>
<dbReference type="EMBL" id="KN729164">
    <property type="protein sequence ID" value="KIH62654.1"/>
    <property type="molecule type" value="Genomic_DNA"/>
</dbReference>
<keyword evidence="8 12" id="KW-1133">Transmembrane helix</keyword>
<reference evidence="13 14" key="1">
    <citation type="submission" date="2013-12" db="EMBL/GenBank/DDBJ databases">
        <title>Draft genome of the parsitic nematode Ancylostoma duodenale.</title>
        <authorList>
            <person name="Mitreva M."/>
        </authorList>
    </citation>
    <scope>NUCLEOTIDE SEQUENCE [LARGE SCALE GENOMIC DNA]</scope>
    <source>
        <strain evidence="13 14">Zhejiang</strain>
    </source>
</reference>
<evidence type="ECO:0000313" key="14">
    <source>
        <dbReference type="Proteomes" id="UP000054047"/>
    </source>
</evidence>
<evidence type="ECO:0000313" key="13">
    <source>
        <dbReference type="EMBL" id="KIH62654.1"/>
    </source>
</evidence>
<evidence type="ECO:0000256" key="2">
    <source>
        <dbReference type="ARBA" id="ARBA00004651"/>
    </source>
</evidence>
<dbReference type="PANTHER" id="PTHR11893:SF14">
    <property type="entry name" value="INNEXIN-10"/>
    <property type="match status" value="1"/>
</dbReference>
<evidence type="ECO:0000256" key="4">
    <source>
        <dbReference type="ARBA" id="ARBA00022475"/>
    </source>
</evidence>
<dbReference type="AlphaFoldDB" id="A0A0C2GUI5"/>
<keyword evidence="14" id="KW-1185">Reference proteome</keyword>
<dbReference type="Proteomes" id="UP000054047">
    <property type="component" value="Unassembled WGS sequence"/>
</dbReference>
<evidence type="ECO:0000256" key="10">
    <source>
        <dbReference type="ARBA" id="ARBA00023136"/>
    </source>
</evidence>
<dbReference type="InterPro" id="IPR000990">
    <property type="entry name" value="Innexin"/>
</dbReference>
<evidence type="ECO:0000256" key="3">
    <source>
        <dbReference type="ARBA" id="ARBA00022448"/>
    </source>
</evidence>
<sequence>SLLPFLVPNKYTIQESSNNIRKFVYDYLHRDGVFVLRMVSAHAGIIFGTDLILELWRTFYGIEKKVPKSN</sequence>
<dbReference type="PANTHER" id="PTHR11893">
    <property type="entry name" value="INNEXIN"/>
    <property type="match status" value="1"/>
</dbReference>
<evidence type="ECO:0008006" key="15">
    <source>
        <dbReference type="Google" id="ProtNLM"/>
    </source>
</evidence>
<keyword evidence="10 12" id="KW-0472">Membrane</keyword>
<dbReference type="GO" id="GO:0005243">
    <property type="term" value="F:gap junction channel activity"/>
    <property type="evidence" value="ECO:0007669"/>
    <property type="project" value="TreeGrafter"/>
</dbReference>
<keyword evidence="4" id="KW-1003">Cell membrane</keyword>
<evidence type="ECO:0000256" key="9">
    <source>
        <dbReference type="ARBA" id="ARBA00023065"/>
    </source>
</evidence>
<comment type="subcellular location">
    <subcellularLocation>
        <location evidence="1">Cell junction</location>
        <location evidence="1">Gap junction</location>
    </subcellularLocation>
    <subcellularLocation>
        <location evidence="2">Cell membrane</location>
        <topology evidence="2">Multi-pass membrane protein</topology>
    </subcellularLocation>
</comment>
<protein>
    <recommendedName>
        <fullName evidence="15">Innexin</fullName>
    </recommendedName>
</protein>
<evidence type="ECO:0000256" key="6">
    <source>
        <dbReference type="ARBA" id="ARBA00022868"/>
    </source>
</evidence>
<evidence type="ECO:0000256" key="12">
    <source>
        <dbReference type="SAM" id="Phobius"/>
    </source>
</evidence>
<dbReference type="GO" id="GO:0005921">
    <property type="term" value="C:gap junction"/>
    <property type="evidence" value="ECO:0007669"/>
    <property type="project" value="UniProtKB-SubCell"/>
</dbReference>
<feature type="non-terminal residue" evidence="13">
    <location>
        <position position="1"/>
    </location>
</feature>
<keyword evidence="11" id="KW-0407">Ion channel</keyword>
<keyword evidence="7" id="KW-0965">Cell junction</keyword>
<dbReference type="GO" id="GO:0034220">
    <property type="term" value="P:monoatomic ion transmembrane transport"/>
    <property type="evidence" value="ECO:0007669"/>
    <property type="project" value="UniProtKB-KW"/>
</dbReference>
<evidence type="ECO:0000256" key="1">
    <source>
        <dbReference type="ARBA" id="ARBA00004610"/>
    </source>
</evidence>